<dbReference type="Proteomes" id="UP000557566">
    <property type="component" value="Unassembled WGS sequence"/>
</dbReference>
<feature type="region of interest" description="Disordered" evidence="1">
    <location>
        <begin position="1023"/>
        <end position="1060"/>
    </location>
</feature>
<evidence type="ECO:0000313" key="3">
    <source>
        <dbReference type="Proteomes" id="UP000557566"/>
    </source>
</evidence>
<feature type="compositionally biased region" description="Basic and acidic residues" evidence="1">
    <location>
        <begin position="839"/>
        <end position="860"/>
    </location>
</feature>
<feature type="compositionally biased region" description="Basic and acidic residues" evidence="1">
    <location>
        <begin position="1434"/>
        <end position="1446"/>
    </location>
</feature>
<proteinExistence type="predicted"/>
<feature type="compositionally biased region" description="Pro residues" evidence="1">
    <location>
        <begin position="1393"/>
        <end position="1402"/>
    </location>
</feature>
<keyword evidence="3" id="KW-1185">Reference proteome</keyword>
<feature type="compositionally biased region" description="Basic and acidic residues" evidence="1">
    <location>
        <begin position="995"/>
        <end position="1004"/>
    </location>
</feature>
<feature type="region of interest" description="Disordered" evidence="1">
    <location>
        <begin position="1284"/>
        <end position="1446"/>
    </location>
</feature>
<feature type="region of interest" description="Disordered" evidence="1">
    <location>
        <begin position="696"/>
        <end position="1006"/>
    </location>
</feature>
<feature type="region of interest" description="Disordered" evidence="1">
    <location>
        <begin position="330"/>
        <end position="349"/>
    </location>
</feature>
<feature type="compositionally biased region" description="Polar residues" evidence="1">
    <location>
        <begin position="796"/>
        <end position="813"/>
    </location>
</feature>
<evidence type="ECO:0000313" key="2">
    <source>
        <dbReference type="EMBL" id="KAF4511973.1"/>
    </source>
</evidence>
<organism evidence="2 3">
    <name type="scientific">Ophiocordyceps sinensis</name>
    <dbReference type="NCBI Taxonomy" id="72228"/>
    <lineage>
        <taxon>Eukaryota</taxon>
        <taxon>Fungi</taxon>
        <taxon>Dikarya</taxon>
        <taxon>Ascomycota</taxon>
        <taxon>Pezizomycotina</taxon>
        <taxon>Sordariomycetes</taxon>
        <taxon>Hypocreomycetidae</taxon>
        <taxon>Hypocreales</taxon>
        <taxon>Ophiocordycipitaceae</taxon>
        <taxon>Ophiocordyceps</taxon>
    </lineage>
</organism>
<feature type="compositionally biased region" description="Polar residues" evidence="1">
    <location>
        <begin position="885"/>
        <end position="895"/>
    </location>
</feature>
<feature type="compositionally biased region" description="Low complexity" evidence="1">
    <location>
        <begin position="1339"/>
        <end position="1351"/>
    </location>
</feature>
<feature type="region of interest" description="Disordered" evidence="1">
    <location>
        <begin position="286"/>
        <end position="321"/>
    </location>
</feature>
<feature type="region of interest" description="Disordered" evidence="1">
    <location>
        <begin position="1085"/>
        <end position="1260"/>
    </location>
</feature>
<dbReference type="EMBL" id="JAAVMX010000002">
    <property type="protein sequence ID" value="KAF4511973.1"/>
    <property type="molecule type" value="Genomic_DNA"/>
</dbReference>
<feature type="compositionally biased region" description="Polar residues" evidence="1">
    <location>
        <begin position="488"/>
        <end position="499"/>
    </location>
</feature>
<feature type="compositionally biased region" description="Basic and acidic residues" evidence="1">
    <location>
        <begin position="1245"/>
        <end position="1260"/>
    </location>
</feature>
<feature type="compositionally biased region" description="Low complexity" evidence="1">
    <location>
        <begin position="903"/>
        <end position="916"/>
    </location>
</feature>
<protein>
    <submittedName>
        <fullName evidence="2">Uncharacterized protein</fullName>
    </submittedName>
</protein>
<feature type="compositionally biased region" description="Low complexity" evidence="1">
    <location>
        <begin position="476"/>
        <end position="487"/>
    </location>
</feature>
<dbReference type="OrthoDB" id="4889313at2759"/>
<feature type="compositionally biased region" description="Low complexity" evidence="1">
    <location>
        <begin position="924"/>
        <end position="935"/>
    </location>
</feature>
<reference evidence="2 3" key="1">
    <citation type="journal article" date="2020" name="Genome Biol. Evol.">
        <title>A new high-quality draft genome assembly of the Chinese cordyceps Ophiocordyceps sinensis.</title>
        <authorList>
            <person name="Shu R."/>
            <person name="Zhang J."/>
            <person name="Meng Q."/>
            <person name="Zhang H."/>
            <person name="Zhou G."/>
            <person name="Li M."/>
            <person name="Wu P."/>
            <person name="Zhao Y."/>
            <person name="Chen C."/>
            <person name="Qin Q."/>
        </authorList>
    </citation>
    <scope>NUCLEOTIDE SEQUENCE [LARGE SCALE GENOMIC DNA]</scope>
    <source>
        <strain evidence="2 3">IOZ07</strain>
    </source>
</reference>
<feature type="region of interest" description="Disordered" evidence="1">
    <location>
        <begin position="473"/>
        <end position="521"/>
    </location>
</feature>
<comment type="caution">
    <text evidence="2">The sequence shown here is derived from an EMBL/GenBank/DDBJ whole genome shotgun (WGS) entry which is preliminary data.</text>
</comment>
<sequence length="1446" mass="153378">MPPSAAELEAWWLADGHDALDMLVDSQGLVLGPRDCGFAQAIQHRLRVFDNNRRTEVALHTSMNEIAAIKASAVDFNPRGRMHDTMRTIFRRPEDGAIEHSKALEGLENLDQMELHRRRLLAATKVAMAGVPDQHHSHVIEALHRQTTHRHRQFHMGLRACILMHDLDPKDSVGGTKGAANIMARLNALFPAFPVLIGLHDIDLAPYSTGLRESIRFSVYEHLMGVEPASEQQRRSIQMKLFSWCDMPGYIQAHEAMMKYSEEVKKLEEICLETLGAMERRATTMTRARTCSTASSSVGPSSSAAASPESPTAGSPGSVDASLPFAPSSVASSRVSSAPPVPNPLLKGMPGRELSVAKTDGAAFTGDLEAPPVLAYPHDLSTTHFDVHPLAGELHVGSREKAQLGLIIPSASNSGLPPTSPGGGSRASKRLQKVAATDAPPVPSLPSIPESLVSTLTPKGLAKFLGRVGLRPGGPSAADSAASSSSDLRNATVPSSSSIFGRKHRLKTQASNPELQSPGASRVASAASLLSRFESPLPAPISPDTQSFSLSQQKSQASYSLAEPRLSPLEYSRIYFLEKAQAEKEDRPCEMPPPEKFWCWTDRNEGFLVIPKVPATVKRLLEEAGPASDVAKSASSSSESVATLKQSSRLMPCPRLSLNLGGVTALLPSFLNLTRLEEVQNEDNGATEPATLAPLMGSISDEPASPSESLQQGQGEGPEEQTCAEEQTYAEEVQSKDDGATEPATLAPLMGSSSDEPASPSEVPLQQGQGEGPEEENYAEEVQNKDDGATELTPLMGSSSDEPASPSEVSLQHGQGEGPEEQTCEAGGQESNVQVETGVAHEHSHPEPTDEQASQDHSHAEASSLYSDRSAKSGIRASDLAQGDSPGSTVVSPSHSRSDQENSLTPSGSTLLSPALERPVLEYSPASFSSISPTSRLASPPGPATSRRTPPGPARQQTGRGFHGQAGNRAGGAMLSDTAMAELRPAPLKVPKQRLPREPKEAERCSSMWQGLSDEIGEKMAELGQLGQDPGLDDDELLERSALGGPLTPSTRDKSTLQRTASAMLAPHAAAAGAAAPAAHRTPPFAIADSQEPSGFTPRRRRAGAVHAALPDSPTLPAKGSCFGGPETYVPRQRAQQARHGKEGYRTVPSASAAHGSSSRTQPLDIKGKTPMRGPNWGMPMAGQGVTGGQAPRPMLGSEYSSFALDKSKDQDSVTILPKVGSKTPEDERGRGRSQIPQPGPSRSYFDHSPDAKSRYASHRDKAKALFHTSAPLAFQRLSTTARLASAVSRRDTAGKQESASPPADREPKPARTPSTFGHFFRKYSRTKSEHEGSALGQSPSETSQPSLSPSSFPPPPSEGRASFGGGAAASAYRSSTESLVGLQSIIDEVSRPRPPPAPPVPSLTSTPGGLAGQPFDAAYRSKKPLGLRVGTEAGEKKPRKPDNKK</sequence>
<evidence type="ECO:0000256" key="1">
    <source>
        <dbReference type="SAM" id="MobiDB-lite"/>
    </source>
</evidence>
<feature type="compositionally biased region" description="Polar residues" evidence="1">
    <location>
        <begin position="508"/>
        <end position="519"/>
    </location>
</feature>
<gene>
    <name evidence="2" type="ORF">G6O67_001167</name>
</gene>
<name>A0A8H4PX06_9HYPO</name>
<feature type="region of interest" description="Disordered" evidence="1">
    <location>
        <begin position="409"/>
        <end position="447"/>
    </location>
</feature>
<accession>A0A8H4PX06</accession>